<dbReference type="Proteomes" id="UP000230750">
    <property type="component" value="Unassembled WGS sequence"/>
</dbReference>
<dbReference type="AlphaFoldDB" id="A0A2G8LFZ9"/>
<keyword evidence="2" id="KW-0560">Oxidoreductase</keyword>
<dbReference type="InterPro" id="IPR036291">
    <property type="entry name" value="NAD(P)-bd_dom_sf"/>
</dbReference>
<protein>
    <submittedName>
        <fullName evidence="3">Putative short-chain dehydrogenase TIC 32, chloroplastic</fullName>
    </submittedName>
</protein>
<evidence type="ECO:0000313" key="3">
    <source>
        <dbReference type="EMBL" id="PIK59178.1"/>
    </source>
</evidence>
<reference evidence="3 4" key="1">
    <citation type="journal article" date="2017" name="PLoS Biol.">
        <title>The sea cucumber genome provides insights into morphological evolution and visceral regeneration.</title>
        <authorList>
            <person name="Zhang X."/>
            <person name="Sun L."/>
            <person name="Yuan J."/>
            <person name="Sun Y."/>
            <person name="Gao Y."/>
            <person name="Zhang L."/>
            <person name="Li S."/>
            <person name="Dai H."/>
            <person name="Hamel J.F."/>
            <person name="Liu C."/>
            <person name="Yu Y."/>
            <person name="Liu S."/>
            <person name="Lin W."/>
            <person name="Guo K."/>
            <person name="Jin S."/>
            <person name="Xu P."/>
            <person name="Storey K.B."/>
            <person name="Huan P."/>
            <person name="Zhang T."/>
            <person name="Zhou Y."/>
            <person name="Zhang J."/>
            <person name="Lin C."/>
            <person name="Li X."/>
            <person name="Xing L."/>
            <person name="Huo D."/>
            <person name="Sun M."/>
            <person name="Wang L."/>
            <person name="Mercier A."/>
            <person name="Li F."/>
            <person name="Yang H."/>
            <person name="Xiang J."/>
        </authorList>
    </citation>
    <scope>NUCLEOTIDE SEQUENCE [LARGE SCALE GENOMIC DNA]</scope>
    <source>
        <strain evidence="3">Shaxun</strain>
        <tissue evidence="3">Muscle</tissue>
    </source>
</reference>
<dbReference type="Pfam" id="PF00106">
    <property type="entry name" value="adh_short"/>
    <property type="match status" value="1"/>
</dbReference>
<dbReference type="SUPFAM" id="SSF51735">
    <property type="entry name" value="NAD(P)-binding Rossmann-fold domains"/>
    <property type="match status" value="1"/>
</dbReference>
<comment type="similarity">
    <text evidence="1">Belongs to the short-chain dehydrogenases/reductases (SDR) family.</text>
</comment>
<dbReference type="OrthoDB" id="191139at2759"/>
<name>A0A2G8LFZ9_STIJA</name>
<dbReference type="Gene3D" id="3.40.50.720">
    <property type="entry name" value="NAD(P)-binding Rossmann-like Domain"/>
    <property type="match status" value="1"/>
</dbReference>
<dbReference type="EMBL" id="MRZV01000090">
    <property type="protein sequence ID" value="PIK59178.1"/>
    <property type="molecule type" value="Genomic_DNA"/>
</dbReference>
<organism evidence="3 4">
    <name type="scientific">Stichopus japonicus</name>
    <name type="common">Sea cucumber</name>
    <dbReference type="NCBI Taxonomy" id="307972"/>
    <lineage>
        <taxon>Eukaryota</taxon>
        <taxon>Metazoa</taxon>
        <taxon>Echinodermata</taxon>
        <taxon>Eleutherozoa</taxon>
        <taxon>Echinozoa</taxon>
        <taxon>Holothuroidea</taxon>
        <taxon>Aspidochirotacea</taxon>
        <taxon>Aspidochirotida</taxon>
        <taxon>Stichopodidae</taxon>
        <taxon>Apostichopus</taxon>
    </lineage>
</organism>
<evidence type="ECO:0000313" key="4">
    <source>
        <dbReference type="Proteomes" id="UP000230750"/>
    </source>
</evidence>
<gene>
    <name evidence="3" type="ORF">BSL78_03875</name>
</gene>
<dbReference type="STRING" id="307972.A0A2G8LFZ9"/>
<comment type="caution">
    <text evidence="3">The sequence shown here is derived from an EMBL/GenBank/DDBJ whole genome shotgun (WGS) entry which is preliminary data.</text>
</comment>
<dbReference type="PANTHER" id="PTHR24320:SF283">
    <property type="entry name" value="RETINOL DEHYDROGENASE 11"/>
    <property type="match status" value="1"/>
</dbReference>
<accession>A0A2G8LFZ9</accession>
<sequence length="296" mass="33165">MLAQAGGYDLILACRNEAKGNEAVEKLKSKVPDVSASFMKLDLASLKSIHEFVDAFHATGKPLHVLINNAGLACDFKDTTVNHTEDGFELTFGTNHLGHFLLTNLLIEDLKQTASKDGEARVVIVSSELHDPKTVNHRMRNDIEFPFEFDNLQFEKAETYNGLRAYGNSKLANVFFMHELARRVEGSGVTATALNPGFIPDTELLRGASGWSKFMLRNVLYHVLRLFNVTRTLDHGSGMIFDLATKPEYKGVTGKYFNDYQETEPSEESRDTEKAKKLWDVSADLVKYQAAKDLRV</sequence>
<keyword evidence="4" id="KW-1185">Reference proteome</keyword>
<dbReference type="GO" id="GO:0016491">
    <property type="term" value="F:oxidoreductase activity"/>
    <property type="evidence" value="ECO:0007669"/>
    <property type="project" value="UniProtKB-KW"/>
</dbReference>
<evidence type="ECO:0000256" key="2">
    <source>
        <dbReference type="ARBA" id="ARBA00023002"/>
    </source>
</evidence>
<proteinExistence type="inferred from homology"/>
<evidence type="ECO:0000256" key="1">
    <source>
        <dbReference type="ARBA" id="ARBA00006484"/>
    </source>
</evidence>
<dbReference type="PANTHER" id="PTHR24320">
    <property type="entry name" value="RETINOL DEHYDROGENASE"/>
    <property type="match status" value="1"/>
</dbReference>
<dbReference type="InterPro" id="IPR002347">
    <property type="entry name" value="SDR_fam"/>
</dbReference>